<feature type="transmembrane region" description="Helical" evidence="2">
    <location>
        <begin position="244"/>
        <end position="264"/>
    </location>
</feature>
<feature type="compositionally biased region" description="Low complexity" evidence="1">
    <location>
        <begin position="536"/>
        <end position="545"/>
    </location>
</feature>
<keyword evidence="2" id="KW-1133">Transmembrane helix</keyword>
<keyword evidence="2" id="KW-0812">Transmembrane</keyword>
<evidence type="ECO:0000256" key="1">
    <source>
        <dbReference type="SAM" id="MobiDB-lite"/>
    </source>
</evidence>
<dbReference type="EMBL" id="KB932202">
    <property type="protein sequence ID" value="KCV71826.1"/>
    <property type="molecule type" value="Genomic_DNA"/>
</dbReference>
<protein>
    <submittedName>
        <fullName evidence="3">Uncharacterized protein</fullName>
    </submittedName>
</protein>
<feature type="compositionally biased region" description="Low complexity" evidence="1">
    <location>
        <begin position="487"/>
        <end position="503"/>
    </location>
</feature>
<feature type="region of interest" description="Disordered" evidence="1">
    <location>
        <begin position="1212"/>
        <end position="1239"/>
    </location>
</feature>
<feature type="region of interest" description="Disordered" evidence="1">
    <location>
        <begin position="487"/>
        <end position="590"/>
    </location>
</feature>
<feature type="transmembrane region" description="Helical" evidence="2">
    <location>
        <begin position="161"/>
        <end position="180"/>
    </location>
</feature>
<dbReference type="Proteomes" id="UP000030693">
    <property type="component" value="Unassembled WGS sequence"/>
</dbReference>
<feature type="transmembrane region" description="Helical" evidence="2">
    <location>
        <begin position="136"/>
        <end position="155"/>
    </location>
</feature>
<feature type="compositionally biased region" description="Low complexity" evidence="1">
    <location>
        <begin position="552"/>
        <end position="565"/>
    </location>
</feature>
<feature type="region of interest" description="Disordered" evidence="1">
    <location>
        <begin position="1115"/>
        <end position="1170"/>
    </location>
</feature>
<feature type="compositionally biased region" description="Low complexity" evidence="1">
    <location>
        <begin position="643"/>
        <end position="654"/>
    </location>
</feature>
<keyword evidence="4" id="KW-1185">Reference proteome</keyword>
<feature type="region of interest" description="Disordered" evidence="1">
    <location>
        <begin position="643"/>
        <end position="680"/>
    </location>
</feature>
<sequence>MVLQHSPIAVLGLIMVGVSLIVALLSAPFSLKHTPAERVDPLVDSDALSAGTPLAAILCYVAIFATLLVDWSALTLIWNRRRDFAPFRARQLTPVTWGLVGARPVAGFSPFLAAAAPAAIRLPLGLMTVPLHPDRIPFTWGTMVVLGIMMTFQVFPYPGPWFFMVQYAIGYGTLVTSYFFRMWRIYTIFRLKERVHLGHILWAPVLYWLPIPIVTGVASVMHLNGPDVVNGYEMCYQYGPAYKMIYLGSIIFHTVPHITVAYLTRRLYEQQYTRFDLDAGRAGAGAGPGDEAPPRRRLLLRTDPDTGAKSLLATAWHRTGRWFAEFLGAWCSCFSSPSDGRDFEQQQQYFLPRECPNRWASGRGFGPDPHAGGTAPCSKADCLCGLSPSAEDTSDTGTATDTVCLTATSLTGRLGDTHNALAGPHAEDDPTGGRGRPNAGEAIPLREMTAPGPAGRGGNGPAGRTADKLPTDKAACLPGGLLAGDPSSDFCSSDSTSSDDLSAGGSGSSTGGDKGSQHHLTSSGRSLDWSQDDDPAAASARALLPAPGPGAAPGTGPPSRAAAGPLPGQPLSPAAQLQTKRRFERKRSGVSTLADIDTSEVYDPAAVAVSAADLLRQAGAAGVPASIGTTAPGAAAAGPAFGAGPAAAGRPSSPVIRASAPLPPELRAAGGPGPGDVRLHAPPGAAVINLLHIQQQGYYSASPLAAGGGNGDATPGAGEAARPGDAGTPEKRSRRGSRANARAGGGGGGGGAKASTRSRSSRRRRGPALASHFQEFRAVAGQSFLLALCYMGIAVVSLVGKHHTNWGRVVSALVASFTAHISFWGPLGWPFIGFLTNREKYLAKFYADTGFAGIRSSTGGPLSPSVGSPSGGAGAFGSGPASPMSYYCGTPMPLTPRTPGAGGTSAPGWGPGGGGGGGGPAAASLAGFDAAKRDSVMLAAGPAGGGAGLPSGRILQPPAGEAPAECDSEQRQQQQQQPHPPPSQPQLPDHRPGTPITPGASAGGGSKMAILSKLVGAPSRRGSSSGEAGGPSSRHGTSIDMAAETDLPSTTPPSPMAGPGPGAGAGGLLSRLSRRRKSSLAVPATMPPHGRMSATEDPEAQVDLASGSMAFYHDTGDLVSEGSPTEALPPPAGPGLGAIITSGPGDDRQQQQPPCRLPRPGYSAATSRGGAATGNGGIIIGDSCSASADCGSSGGSIASLISPFTSSAGSATCSLHDFGTSSGSEDDDSSASDTASNHS</sequence>
<proteinExistence type="predicted"/>
<feature type="compositionally biased region" description="Gly residues" evidence="1">
    <location>
        <begin position="504"/>
        <end position="514"/>
    </location>
</feature>
<feature type="region of interest" description="Disordered" evidence="1">
    <location>
        <begin position="707"/>
        <end position="766"/>
    </location>
</feature>
<organism evidence="3">
    <name type="scientific">Fonticula alba</name>
    <name type="common">Slime mold</name>
    <dbReference type="NCBI Taxonomy" id="691883"/>
    <lineage>
        <taxon>Eukaryota</taxon>
        <taxon>Rotosphaerida</taxon>
        <taxon>Fonticulaceae</taxon>
        <taxon>Fonticula</taxon>
    </lineage>
</organism>
<feature type="region of interest" description="Disordered" evidence="1">
    <location>
        <begin position="945"/>
        <end position="1099"/>
    </location>
</feature>
<feature type="compositionally biased region" description="Low complexity" evidence="1">
    <location>
        <begin position="1016"/>
        <end position="1034"/>
    </location>
</feature>
<gene>
    <name evidence="3" type="ORF">H696_01244</name>
</gene>
<feature type="transmembrane region" description="Helical" evidence="2">
    <location>
        <begin position="7"/>
        <end position="31"/>
    </location>
</feature>
<feature type="region of interest" description="Disordered" evidence="1">
    <location>
        <begin position="415"/>
        <end position="472"/>
    </location>
</feature>
<feature type="transmembrane region" description="Helical" evidence="2">
    <location>
        <begin position="201"/>
        <end position="224"/>
    </location>
</feature>
<keyword evidence="2" id="KW-0472">Membrane</keyword>
<feature type="compositionally biased region" description="Gly residues" evidence="1">
    <location>
        <begin position="743"/>
        <end position="752"/>
    </location>
</feature>
<evidence type="ECO:0000313" key="4">
    <source>
        <dbReference type="Proteomes" id="UP000030693"/>
    </source>
</evidence>
<feature type="transmembrane region" description="Helical" evidence="2">
    <location>
        <begin position="812"/>
        <end position="835"/>
    </location>
</feature>
<dbReference type="RefSeq" id="XP_009493404.1">
    <property type="nucleotide sequence ID" value="XM_009495129.1"/>
</dbReference>
<reference evidence="3" key="1">
    <citation type="submission" date="2013-04" db="EMBL/GenBank/DDBJ databases">
        <title>The Genome Sequence of Fonticula alba ATCC 38817.</title>
        <authorList>
            <consortium name="The Broad Institute Genomics Platform"/>
            <person name="Russ C."/>
            <person name="Cuomo C."/>
            <person name="Burger G."/>
            <person name="Gray M.W."/>
            <person name="Holland P.W.H."/>
            <person name="King N."/>
            <person name="Lang F.B.F."/>
            <person name="Roger A.J."/>
            <person name="Ruiz-Trillo I."/>
            <person name="Brown M."/>
            <person name="Walker B."/>
            <person name="Young S."/>
            <person name="Zeng Q."/>
            <person name="Gargeya S."/>
            <person name="Fitzgerald M."/>
            <person name="Haas B."/>
            <person name="Abouelleil A."/>
            <person name="Allen A.W."/>
            <person name="Alvarado L."/>
            <person name="Arachchi H.M."/>
            <person name="Berlin A.M."/>
            <person name="Chapman S.B."/>
            <person name="Gainer-Dewar J."/>
            <person name="Goldberg J."/>
            <person name="Griggs A."/>
            <person name="Gujja S."/>
            <person name="Hansen M."/>
            <person name="Howarth C."/>
            <person name="Imamovic A."/>
            <person name="Ireland A."/>
            <person name="Larimer J."/>
            <person name="McCowan C."/>
            <person name="Murphy C."/>
            <person name="Pearson M."/>
            <person name="Poon T.W."/>
            <person name="Priest M."/>
            <person name="Roberts A."/>
            <person name="Saif S."/>
            <person name="Shea T."/>
            <person name="Sisk P."/>
            <person name="Sykes S."/>
            <person name="Wortman J."/>
            <person name="Nusbaum C."/>
            <person name="Birren B."/>
        </authorList>
    </citation>
    <scope>NUCLEOTIDE SEQUENCE [LARGE SCALE GENOMIC DNA]</scope>
    <source>
        <strain evidence="3">ATCC 38817</strain>
    </source>
</reference>
<name>A0A058ZD11_FONAL</name>
<feature type="transmembrane region" description="Helical" evidence="2">
    <location>
        <begin position="51"/>
        <end position="78"/>
    </location>
</feature>
<feature type="compositionally biased region" description="Gly residues" evidence="1">
    <location>
        <begin position="900"/>
        <end position="920"/>
    </location>
</feature>
<accession>A0A058ZD11</accession>
<feature type="region of interest" description="Disordered" evidence="1">
    <location>
        <begin position="897"/>
        <end position="921"/>
    </location>
</feature>
<dbReference type="AlphaFoldDB" id="A0A058ZD11"/>
<feature type="compositionally biased region" description="Polar residues" evidence="1">
    <location>
        <begin position="518"/>
        <end position="529"/>
    </location>
</feature>
<dbReference type="GeneID" id="20525969"/>
<feature type="transmembrane region" description="Helical" evidence="2">
    <location>
        <begin position="779"/>
        <end position="800"/>
    </location>
</feature>
<feature type="compositionally biased region" description="Low complexity" evidence="1">
    <location>
        <begin position="1150"/>
        <end position="1170"/>
    </location>
</feature>
<evidence type="ECO:0000256" key="2">
    <source>
        <dbReference type="SAM" id="Phobius"/>
    </source>
</evidence>
<evidence type="ECO:0000313" key="3">
    <source>
        <dbReference type="EMBL" id="KCV71826.1"/>
    </source>
</evidence>